<organism evidence="1 2">
    <name type="scientific">Portunus trituberculatus</name>
    <name type="common">Swimming crab</name>
    <name type="synonym">Neptunus trituberculatus</name>
    <dbReference type="NCBI Taxonomy" id="210409"/>
    <lineage>
        <taxon>Eukaryota</taxon>
        <taxon>Metazoa</taxon>
        <taxon>Ecdysozoa</taxon>
        <taxon>Arthropoda</taxon>
        <taxon>Crustacea</taxon>
        <taxon>Multicrustacea</taxon>
        <taxon>Malacostraca</taxon>
        <taxon>Eumalacostraca</taxon>
        <taxon>Eucarida</taxon>
        <taxon>Decapoda</taxon>
        <taxon>Pleocyemata</taxon>
        <taxon>Brachyura</taxon>
        <taxon>Eubrachyura</taxon>
        <taxon>Portunoidea</taxon>
        <taxon>Portunidae</taxon>
        <taxon>Portuninae</taxon>
        <taxon>Portunus</taxon>
    </lineage>
</organism>
<accession>A0A5B7E4W7</accession>
<dbReference type="AlphaFoldDB" id="A0A5B7E4W7"/>
<proteinExistence type="predicted"/>
<gene>
    <name evidence="1" type="ORF">E2C01_022237</name>
</gene>
<comment type="caution">
    <text evidence="1">The sequence shown here is derived from an EMBL/GenBank/DDBJ whole genome shotgun (WGS) entry which is preliminary data.</text>
</comment>
<name>A0A5B7E4W7_PORTR</name>
<sequence>MIVLSIIIFPQLSMLNLLSPGKILGNQWLVQADASAGSVRHRDASCTAGLDIDEDNKKYLNL</sequence>
<reference evidence="1 2" key="1">
    <citation type="submission" date="2019-05" db="EMBL/GenBank/DDBJ databases">
        <title>Another draft genome of Portunus trituberculatus and its Hox gene families provides insights of decapod evolution.</title>
        <authorList>
            <person name="Jeong J.-H."/>
            <person name="Song I."/>
            <person name="Kim S."/>
            <person name="Choi T."/>
            <person name="Kim D."/>
            <person name="Ryu S."/>
            <person name="Kim W."/>
        </authorList>
    </citation>
    <scope>NUCLEOTIDE SEQUENCE [LARGE SCALE GENOMIC DNA]</scope>
    <source>
        <tissue evidence="1">Muscle</tissue>
    </source>
</reference>
<dbReference type="EMBL" id="VSRR010002003">
    <property type="protein sequence ID" value="MPC29021.1"/>
    <property type="molecule type" value="Genomic_DNA"/>
</dbReference>
<dbReference type="Proteomes" id="UP000324222">
    <property type="component" value="Unassembled WGS sequence"/>
</dbReference>
<evidence type="ECO:0000313" key="1">
    <source>
        <dbReference type="EMBL" id="MPC29021.1"/>
    </source>
</evidence>
<protein>
    <submittedName>
        <fullName evidence="1">Uncharacterized protein</fullName>
    </submittedName>
</protein>
<evidence type="ECO:0000313" key="2">
    <source>
        <dbReference type="Proteomes" id="UP000324222"/>
    </source>
</evidence>
<keyword evidence="2" id="KW-1185">Reference proteome</keyword>